<dbReference type="AlphaFoldDB" id="A0A0X8JE31"/>
<dbReference type="GO" id="GO:0016301">
    <property type="term" value="F:kinase activity"/>
    <property type="evidence" value="ECO:0007669"/>
    <property type="project" value="UniProtKB-KW"/>
</dbReference>
<evidence type="ECO:0000313" key="3">
    <source>
        <dbReference type="Proteomes" id="UP000065220"/>
    </source>
</evidence>
<dbReference type="EMBL" id="CP014228">
    <property type="protein sequence ID" value="AMD86924.1"/>
    <property type="molecule type" value="Genomic_DNA"/>
</dbReference>
<organism evidence="2 3">
    <name type="scientific">Actinomyces radicidentis</name>
    <dbReference type="NCBI Taxonomy" id="111015"/>
    <lineage>
        <taxon>Bacteria</taxon>
        <taxon>Bacillati</taxon>
        <taxon>Actinomycetota</taxon>
        <taxon>Actinomycetes</taxon>
        <taxon>Actinomycetales</taxon>
        <taxon>Actinomycetaceae</taxon>
        <taxon>Actinomyces</taxon>
    </lineage>
</organism>
<dbReference type="KEGG" id="ard:AXF14_04100"/>
<dbReference type="InterPro" id="IPR001206">
    <property type="entry name" value="Diacylglycerol_kinase_cat_dom"/>
</dbReference>
<dbReference type="PROSITE" id="PS50146">
    <property type="entry name" value="DAGK"/>
    <property type="match status" value="1"/>
</dbReference>
<dbReference type="Pfam" id="PF19279">
    <property type="entry name" value="YegS_C"/>
    <property type="match status" value="1"/>
</dbReference>
<dbReference type="Gene3D" id="2.60.200.40">
    <property type="match status" value="1"/>
</dbReference>
<name>A0A0X8JE31_ACTRD</name>
<feature type="domain" description="DAGKc" evidence="1">
    <location>
        <begin position="1"/>
        <end position="130"/>
    </location>
</feature>
<dbReference type="Pfam" id="PF00781">
    <property type="entry name" value="DAGK_cat"/>
    <property type="match status" value="1"/>
</dbReference>
<keyword evidence="3" id="KW-1185">Reference proteome</keyword>
<accession>A0A0X8JE31</accession>
<evidence type="ECO:0000259" key="1">
    <source>
        <dbReference type="PROSITE" id="PS50146"/>
    </source>
</evidence>
<dbReference type="OrthoDB" id="3171056at2"/>
<keyword evidence="2" id="KW-0418">Kinase</keyword>
<gene>
    <name evidence="2" type="ORF">AXF14_04100</name>
</gene>
<dbReference type="Proteomes" id="UP000065220">
    <property type="component" value="Chromosome"/>
</dbReference>
<dbReference type="InterPro" id="IPR045540">
    <property type="entry name" value="YegS/DAGK_C"/>
</dbReference>
<keyword evidence="2" id="KW-0808">Transferase</keyword>
<dbReference type="RefSeq" id="WP_067941058.1">
    <property type="nucleotide sequence ID" value="NZ_CP014228.1"/>
</dbReference>
<dbReference type="InterPro" id="IPR016064">
    <property type="entry name" value="NAD/diacylglycerol_kinase_sf"/>
</dbReference>
<dbReference type="InterPro" id="IPR017438">
    <property type="entry name" value="ATP-NAD_kinase_N"/>
</dbReference>
<sequence length="333" mass="34323">MTRPLACVVVNPSKPSATPQVLGRVERALAAAGYRTHLLATSLAEPGPTQARLAVASGARLVVAAGGDGTVRAVAAGLAGTGVEMGVLPLGTANLAARNLGLPVRSLDALIETAARGSARPTDLAWVRAGAPDPTSLAAVRTPPGGWARPTLGASHACIIVTGIGFDAGLVASTRPRLKARIKWGAYAVAAMENLWSPRLGMSLELRGADGALTTERLTARTLLIANGGRLPGGITLMRSATMDDGVMDLAAIDTVGGLAGWTSLARQVLPPFAATYSNPERSLGRVRLRRGVEARARLDAPAMVEVDGDLLPPTRSVHVRLEPGALLVRRPV</sequence>
<dbReference type="STRING" id="111015.AXF14_04100"/>
<proteinExistence type="predicted"/>
<evidence type="ECO:0000313" key="2">
    <source>
        <dbReference type="EMBL" id="AMD86924.1"/>
    </source>
</evidence>
<dbReference type="SUPFAM" id="SSF111331">
    <property type="entry name" value="NAD kinase/diacylglycerol kinase-like"/>
    <property type="match status" value="1"/>
</dbReference>
<reference evidence="3" key="1">
    <citation type="submission" date="2016-02" db="EMBL/GenBank/DDBJ databases">
        <authorList>
            <person name="Holder M.E."/>
            <person name="Ajami N.J."/>
            <person name="Petrosino J.F."/>
        </authorList>
    </citation>
    <scope>NUCLEOTIDE SEQUENCE [LARGE SCALE GENOMIC DNA]</scope>
    <source>
        <strain evidence="3">CCUG 36733</strain>
    </source>
</reference>
<dbReference type="Gene3D" id="3.40.50.10330">
    <property type="entry name" value="Probable inorganic polyphosphate/atp-NAD kinase, domain 1"/>
    <property type="match status" value="1"/>
</dbReference>
<protein>
    <submittedName>
        <fullName evidence="2">Diacylglycerol kinase</fullName>
    </submittedName>
</protein>